<dbReference type="FunFam" id="3.40.50.720:FF:000084">
    <property type="entry name" value="Short-chain dehydrogenase reductase"/>
    <property type="match status" value="1"/>
</dbReference>
<evidence type="ECO:0000256" key="1">
    <source>
        <dbReference type="ARBA" id="ARBA00006484"/>
    </source>
</evidence>
<dbReference type="InterPro" id="IPR057326">
    <property type="entry name" value="KR_dom"/>
</dbReference>
<dbReference type="SUPFAM" id="SSF51735">
    <property type="entry name" value="NAD(P)-binding Rossmann-fold domains"/>
    <property type="match status" value="1"/>
</dbReference>
<dbReference type="CDD" id="cd05233">
    <property type="entry name" value="SDR_c"/>
    <property type="match status" value="1"/>
</dbReference>
<dbReference type="PANTHER" id="PTHR43639:SF1">
    <property type="entry name" value="SHORT-CHAIN DEHYDROGENASE_REDUCTASE FAMILY PROTEIN"/>
    <property type="match status" value="1"/>
</dbReference>
<dbReference type="Proteomes" id="UP000077037">
    <property type="component" value="Unassembled WGS sequence"/>
</dbReference>
<evidence type="ECO:0000313" key="6">
    <source>
        <dbReference type="Proteomes" id="UP000077037"/>
    </source>
</evidence>
<dbReference type="OrthoDB" id="9803333at2"/>
<comment type="similarity">
    <text evidence="1 3">Belongs to the short-chain dehydrogenases/reductases (SDR) family.</text>
</comment>
<dbReference type="AlphaFoldDB" id="A0A157MG40"/>
<dbReference type="InterPro" id="IPR002347">
    <property type="entry name" value="SDR_fam"/>
</dbReference>
<evidence type="ECO:0000256" key="3">
    <source>
        <dbReference type="RuleBase" id="RU000363"/>
    </source>
</evidence>
<dbReference type="PRINTS" id="PR00081">
    <property type="entry name" value="GDHRDH"/>
</dbReference>
<sequence length="246" mass="24865">MPSLAGKKAFVTGASRGIGAAIARRLAAEGADVAIGYERSAEAADTLAAEIRRGGRRAVAVRMSASEPASVKQAVDRAAFELGGLDILINNAGIFRGGPVEGLTLQEVDEVLAVNVRAVVLASHAALAHLPEGGRIVSIGSNLATRVPDAGMSLYALSKSALIGWTQGLARDLGPRGITVNLVHPGSTDTDMNPADGPQAAQQAQRMAIKRYGKADDVAALVAFVAGPQAGSINGAGLTVDGGANA</sequence>
<feature type="domain" description="Ketoreductase" evidence="4">
    <location>
        <begin position="7"/>
        <end position="186"/>
    </location>
</feature>
<dbReference type="SMART" id="SM00822">
    <property type="entry name" value="PKS_KR"/>
    <property type="match status" value="1"/>
</dbReference>
<gene>
    <name evidence="5" type="primary">budC</name>
    <name evidence="5" type="ORF">SAMEA1982600_01226</name>
</gene>
<dbReference type="Pfam" id="PF00106">
    <property type="entry name" value="adh_short"/>
    <property type="match status" value="1"/>
</dbReference>
<dbReference type="InterPro" id="IPR036291">
    <property type="entry name" value="NAD(P)-bd_dom_sf"/>
</dbReference>
<dbReference type="PANTHER" id="PTHR43639">
    <property type="entry name" value="OXIDOREDUCTASE, SHORT-CHAIN DEHYDROGENASE/REDUCTASE FAMILY (AFU_ORTHOLOGUE AFUA_5G02870)"/>
    <property type="match status" value="1"/>
</dbReference>
<evidence type="ECO:0000256" key="2">
    <source>
        <dbReference type="ARBA" id="ARBA00023002"/>
    </source>
</evidence>
<dbReference type="RefSeq" id="WP_066410076.1">
    <property type="nucleotide sequence ID" value="NZ_FKBS01000012.1"/>
</dbReference>
<accession>A0A157MG40</accession>
<protein>
    <submittedName>
        <fullName evidence="5">Short-chain dehydrogenase</fullName>
        <ecNumber evidence="5">1.1.1.304</ecNumber>
    </submittedName>
</protein>
<dbReference type="EC" id="1.1.1.304" evidence="5"/>
<dbReference type="GO" id="GO:0052588">
    <property type="term" value="F:diacetyl reductase ((S)-acetoin forming) (NAD+) activity"/>
    <property type="evidence" value="ECO:0007669"/>
    <property type="project" value="UniProtKB-EC"/>
</dbReference>
<organism evidence="5 6">
    <name type="scientific">Bordetella ansorpii</name>
    <dbReference type="NCBI Taxonomy" id="288768"/>
    <lineage>
        <taxon>Bacteria</taxon>
        <taxon>Pseudomonadati</taxon>
        <taxon>Pseudomonadota</taxon>
        <taxon>Betaproteobacteria</taxon>
        <taxon>Burkholderiales</taxon>
        <taxon>Alcaligenaceae</taxon>
        <taxon>Bordetella</taxon>
    </lineage>
</organism>
<evidence type="ECO:0000259" key="4">
    <source>
        <dbReference type="SMART" id="SM00822"/>
    </source>
</evidence>
<name>A0A157MG40_9BORD</name>
<dbReference type="Gene3D" id="3.40.50.720">
    <property type="entry name" value="NAD(P)-binding Rossmann-like Domain"/>
    <property type="match status" value="1"/>
</dbReference>
<dbReference type="EMBL" id="FKBS01000012">
    <property type="protein sequence ID" value="SAI07684.1"/>
    <property type="molecule type" value="Genomic_DNA"/>
</dbReference>
<evidence type="ECO:0000313" key="5">
    <source>
        <dbReference type="EMBL" id="SAI07684.1"/>
    </source>
</evidence>
<dbReference type="PRINTS" id="PR00080">
    <property type="entry name" value="SDRFAMILY"/>
</dbReference>
<proteinExistence type="inferred from homology"/>
<reference evidence="5 6" key="1">
    <citation type="submission" date="2016-03" db="EMBL/GenBank/DDBJ databases">
        <authorList>
            <consortium name="Pathogen Informatics"/>
        </authorList>
    </citation>
    <scope>NUCLEOTIDE SEQUENCE [LARGE SCALE GENOMIC DNA]</scope>
    <source>
        <strain evidence="5 6">NCTC13364</strain>
    </source>
</reference>
<keyword evidence="2 5" id="KW-0560">Oxidoreductase</keyword>